<dbReference type="RefSeq" id="XP_005710759.1">
    <property type="nucleotide sequence ID" value="XM_005710702.1"/>
</dbReference>
<dbReference type="InterPro" id="IPR034704">
    <property type="entry name" value="Ribosomal_bL28/bL31-like_sf"/>
</dbReference>
<dbReference type="FunFam" id="2.30.170.40:FF:000003">
    <property type="entry name" value="54S ribosomal protein L24"/>
    <property type="match status" value="1"/>
</dbReference>
<feature type="region of interest" description="Disordered" evidence="5">
    <location>
        <begin position="112"/>
        <end position="138"/>
    </location>
</feature>
<dbReference type="Gramene" id="CDF40465">
    <property type="protein sequence ID" value="CDF40465"/>
    <property type="gene ID" value="CHC_T00007212001"/>
</dbReference>
<dbReference type="KEGG" id="ccp:CHC_T00007212001"/>
<keyword evidence="3" id="KW-0687">Ribonucleoprotein</keyword>
<proteinExistence type="inferred from homology"/>
<dbReference type="AlphaFoldDB" id="R7QSW9"/>
<name>R7QSW9_CHOCR</name>
<dbReference type="HAMAP" id="MF_00373">
    <property type="entry name" value="Ribosomal_bL28"/>
    <property type="match status" value="1"/>
</dbReference>
<evidence type="ECO:0000256" key="1">
    <source>
        <dbReference type="ARBA" id="ARBA00008760"/>
    </source>
</evidence>
<reference evidence="7" key="1">
    <citation type="journal article" date="2013" name="Proc. Natl. Acad. Sci. U.S.A.">
        <title>Genome structure and metabolic features in the red seaweed Chondrus crispus shed light on evolution of the Archaeplastida.</title>
        <authorList>
            <person name="Collen J."/>
            <person name="Porcel B."/>
            <person name="Carre W."/>
            <person name="Ball S.G."/>
            <person name="Chaparro C."/>
            <person name="Tonon T."/>
            <person name="Barbeyron T."/>
            <person name="Michel G."/>
            <person name="Noel B."/>
            <person name="Valentin K."/>
            <person name="Elias M."/>
            <person name="Artiguenave F."/>
            <person name="Arun A."/>
            <person name="Aury J.M."/>
            <person name="Barbosa-Neto J.F."/>
            <person name="Bothwell J.H."/>
            <person name="Bouget F.Y."/>
            <person name="Brillet L."/>
            <person name="Cabello-Hurtado F."/>
            <person name="Capella-Gutierrez S."/>
            <person name="Charrier B."/>
            <person name="Cladiere L."/>
            <person name="Cock J.M."/>
            <person name="Coelho S.M."/>
            <person name="Colleoni C."/>
            <person name="Czjzek M."/>
            <person name="Da Silva C."/>
            <person name="Delage L."/>
            <person name="Denoeud F."/>
            <person name="Deschamps P."/>
            <person name="Dittami S.M."/>
            <person name="Gabaldon T."/>
            <person name="Gachon C.M."/>
            <person name="Groisillier A."/>
            <person name="Herve C."/>
            <person name="Jabbari K."/>
            <person name="Katinka M."/>
            <person name="Kloareg B."/>
            <person name="Kowalczyk N."/>
            <person name="Labadie K."/>
            <person name="Leblanc C."/>
            <person name="Lopez P.J."/>
            <person name="McLachlan D.H."/>
            <person name="Meslet-Cladiere L."/>
            <person name="Moustafa A."/>
            <person name="Nehr Z."/>
            <person name="Nyvall Collen P."/>
            <person name="Panaud O."/>
            <person name="Partensky F."/>
            <person name="Poulain J."/>
            <person name="Rensing S.A."/>
            <person name="Rousvoal S."/>
            <person name="Samson G."/>
            <person name="Symeonidi A."/>
            <person name="Weissenbach J."/>
            <person name="Zambounis A."/>
            <person name="Wincker P."/>
            <person name="Boyen C."/>
        </authorList>
    </citation>
    <scope>NUCLEOTIDE SEQUENCE [LARGE SCALE GENOMIC DNA]</scope>
    <source>
        <strain evidence="7">cv. Stackhouse</strain>
    </source>
</reference>
<comment type="similarity">
    <text evidence="1">Belongs to the bacterial ribosomal protein bL28 family.</text>
</comment>
<dbReference type="SUPFAM" id="SSF143800">
    <property type="entry name" value="L28p-like"/>
    <property type="match status" value="1"/>
</dbReference>
<gene>
    <name evidence="6" type="ORF">CHC_T00007212001</name>
</gene>
<dbReference type="PANTHER" id="PTHR13528">
    <property type="entry name" value="39S RIBOSOMAL PROTEIN L28, MITOCHONDRIAL"/>
    <property type="match status" value="1"/>
</dbReference>
<dbReference type="GO" id="GO:0005762">
    <property type="term" value="C:mitochondrial large ribosomal subunit"/>
    <property type="evidence" value="ECO:0007669"/>
    <property type="project" value="TreeGrafter"/>
</dbReference>
<dbReference type="InterPro" id="IPR026569">
    <property type="entry name" value="Ribosomal_bL28"/>
</dbReference>
<feature type="compositionally biased region" description="Polar residues" evidence="5">
    <location>
        <begin position="121"/>
        <end position="135"/>
    </location>
</feature>
<sequence>MPRFNRSYRGLFANRMIQFGNKISFAENKTRRTWKPNVQVKSMFSETLGRMLKFRMTTRAMRNIRKAGGIEEYLLKTKESEIKYPRALKIKQEIIEARAAAAAGGTAAQSEKAAASASRMRSGQQNAASSSQTRVVPSPFGGSVPAKAGYVGLQEALWL</sequence>
<protein>
    <recommendedName>
        <fullName evidence="4">Large ribosomal subunit protein bL28m</fullName>
    </recommendedName>
</protein>
<keyword evidence="7" id="KW-1185">Reference proteome</keyword>
<dbReference type="GeneID" id="17318491"/>
<evidence type="ECO:0000313" key="7">
    <source>
        <dbReference type="Proteomes" id="UP000012073"/>
    </source>
</evidence>
<dbReference type="PANTHER" id="PTHR13528:SF2">
    <property type="entry name" value="LARGE RIBOSOMAL SUBUNIT PROTEIN BL28M"/>
    <property type="match status" value="1"/>
</dbReference>
<evidence type="ECO:0000256" key="4">
    <source>
        <dbReference type="ARBA" id="ARBA00035269"/>
    </source>
</evidence>
<dbReference type="Proteomes" id="UP000012073">
    <property type="component" value="Unassembled WGS sequence"/>
</dbReference>
<evidence type="ECO:0000256" key="2">
    <source>
        <dbReference type="ARBA" id="ARBA00022980"/>
    </source>
</evidence>
<accession>R7QSW9</accession>
<evidence type="ECO:0000256" key="5">
    <source>
        <dbReference type="SAM" id="MobiDB-lite"/>
    </source>
</evidence>
<evidence type="ECO:0000313" key="6">
    <source>
        <dbReference type="EMBL" id="CDF40465.1"/>
    </source>
</evidence>
<dbReference type="GO" id="GO:0003735">
    <property type="term" value="F:structural constituent of ribosome"/>
    <property type="evidence" value="ECO:0007669"/>
    <property type="project" value="InterPro"/>
</dbReference>
<dbReference type="EMBL" id="HG002185">
    <property type="protein sequence ID" value="CDF40465.1"/>
    <property type="molecule type" value="Genomic_DNA"/>
</dbReference>
<dbReference type="OMA" id="KFRATTH"/>
<dbReference type="PhylomeDB" id="R7QSW9"/>
<organism evidence="6 7">
    <name type="scientific">Chondrus crispus</name>
    <name type="common">Carrageen Irish moss</name>
    <name type="synonym">Polymorpha crispa</name>
    <dbReference type="NCBI Taxonomy" id="2769"/>
    <lineage>
        <taxon>Eukaryota</taxon>
        <taxon>Rhodophyta</taxon>
        <taxon>Florideophyceae</taxon>
        <taxon>Rhodymeniophycidae</taxon>
        <taxon>Gigartinales</taxon>
        <taxon>Gigartinaceae</taxon>
        <taxon>Chondrus</taxon>
    </lineage>
</organism>
<dbReference type="InterPro" id="IPR037147">
    <property type="entry name" value="Ribosomal_bL28_sf"/>
</dbReference>
<evidence type="ECO:0000256" key="3">
    <source>
        <dbReference type="ARBA" id="ARBA00023274"/>
    </source>
</evidence>
<dbReference type="Pfam" id="PF00830">
    <property type="entry name" value="Ribosomal_L28"/>
    <property type="match status" value="1"/>
</dbReference>
<dbReference type="Gene3D" id="2.30.170.40">
    <property type="entry name" value="Ribosomal protein L28/L24"/>
    <property type="match status" value="1"/>
</dbReference>
<dbReference type="OrthoDB" id="361870at2759"/>
<dbReference type="STRING" id="2769.R7QSW9"/>
<keyword evidence="2" id="KW-0689">Ribosomal protein</keyword>